<name>A0A2H1VT48_SPOFR</name>
<gene>
    <name evidence="2" type="ORF">SFRICE_030641</name>
</gene>
<protein>
    <submittedName>
        <fullName evidence="2">SFRICE_030641</fullName>
    </submittedName>
</protein>
<reference evidence="2" key="1">
    <citation type="submission" date="2016-07" db="EMBL/GenBank/DDBJ databases">
        <authorList>
            <person name="Bretaudeau A."/>
        </authorList>
    </citation>
    <scope>NUCLEOTIDE SEQUENCE</scope>
    <source>
        <strain evidence="2">Rice</strain>
        <tissue evidence="2">Whole body</tissue>
    </source>
</reference>
<sequence>MAAFIYMVFSLPRWSSGRKCDCRTRGLGRYPGRANSACGPNSPMAHPRTTKKPREPKLYGPKLDNVLTRTFSVSNDLQLLWLFAVLLSKLFNYNRGFVEQNQNAK</sequence>
<evidence type="ECO:0000313" key="2">
    <source>
        <dbReference type="EMBL" id="SOQ43404.1"/>
    </source>
</evidence>
<organism evidence="2">
    <name type="scientific">Spodoptera frugiperda</name>
    <name type="common">Fall armyworm</name>
    <dbReference type="NCBI Taxonomy" id="7108"/>
    <lineage>
        <taxon>Eukaryota</taxon>
        <taxon>Metazoa</taxon>
        <taxon>Ecdysozoa</taxon>
        <taxon>Arthropoda</taxon>
        <taxon>Hexapoda</taxon>
        <taxon>Insecta</taxon>
        <taxon>Pterygota</taxon>
        <taxon>Neoptera</taxon>
        <taxon>Endopterygota</taxon>
        <taxon>Lepidoptera</taxon>
        <taxon>Glossata</taxon>
        <taxon>Ditrysia</taxon>
        <taxon>Noctuoidea</taxon>
        <taxon>Noctuidae</taxon>
        <taxon>Amphipyrinae</taxon>
        <taxon>Spodoptera</taxon>
    </lineage>
</organism>
<dbReference type="EMBL" id="ODYU01003984">
    <property type="protein sequence ID" value="SOQ43404.1"/>
    <property type="molecule type" value="Genomic_DNA"/>
</dbReference>
<evidence type="ECO:0000256" key="1">
    <source>
        <dbReference type="SAM" id="MobiDB-lite"/>
    </source>
</evidence>
<feature type="region of interest" description="Disordered" evidence="1">
    <location>
        <begin position="33"/>
        <end position="58"/>
    </location>
</feature>
<dbReference type="AlphaFoldDB" id="A0A2H1VT48"/>
<accession>A0A2H1VT48</accession>
<proteinExistence type="predicted"/>